<dbReference type="KEGG" id="spii:G7077_00545"/>
<keyword evidence="1" id="KW-1133">Transmembrane helix</keyword>
<reference evidence="2 3" key="1">
    <citation type="submission" date="2020-03" db="EMBL/GenBank/DDBJ databases">
        <title>Sphingomonas sp. nov., isolated from fish.</title>
        <authorList>
            <person name="Hyun D.-W."/>
            <person name="Bae J.-W."/>
        </authorList>
    </citation>
    <scope>NUCLEOTIDE SEQUENCE [LARGE SCALE GENOMIC DNA]</scope>
    <source>
        <strain evidence="2 3">HDW15B</strain>
    </source>
</reference>
<keyword evidence="3" id="KW-1185">Reference proteome</keyword>
<protein>
    <submittedName>
        <fullName evidence="2">Phage holin family protein</fullName>
    </submittedName>
</protein>
<dbReference type="Pfam" id="PF07332">
    <property type="entry name" value="Phage_holin_3_6"/>
    <property type="match status" value="1"/>
</dbReference>
<sequence length="118" mass="11993">MLKPIDPAMHPTGPNEERPVGELVHRLVEDGKAYARAEVNLAKAIATAKGKALALPVGLFATAFVLVLAGVTALAVGVVIALAKFVGPLAAGLISLLIFAGIAGLLSYIAITKLRSGA</sequence>
<keyword evidence="1" id="KW-0812">Transmembrane</keyword>
<dbReference type="AlphaFoldDB" id="A0A6G7YLL0"/>
<dbReference type="EMBL" id="CP049869">
    <property type="protein sequence ID" value="QIK77630.1"/>
    <property type="molecule type" value="Genomic_DNA"/>
</dbReference>
<name>A0A6G7YLL0_9SPHN</name>
<feature type="transmembrane region" description="Helical" evidence="1">
    <location>
        <begin position="53"/>
        <end position="83"/>
    </location>
</feature>
<evidence type="ECO:0000313" key="3">
    <source>
        <dbReference type="Proteomes" id="UP000503222"/>
    </source>
</evidence>
<evidence type="ECO:0000313" key="2">
    <source>
        <dbReference type="EMBL" id="QIK77630.1"/>
    </source>
</evidence>
<dbReference type="RefSeq" id="WP_166410026.1">
    <property type="nucleotide sequence ID" value="NZ_CP049869.1"/>
</dbReference>
<organism evidence="2 3">
    <name type="scientific">Sphingomonas piscis</name>
    <dbReference type="NCBI Taxonomy" id="2714943"/>
    <lineage>
        <taxon>Bacteria</taxon>
        <taxon>Pseudomonadati</taxon>
        <taxon>Pseudomonadota</taxon>
        <taxon>Alphaproteobacteria</taxon>
        <taxon>Sphingomonadales</taxon>
        <taxon>Sphingomonadaceae</taxon>
        <taxon>Sphingomonas</taxon>
    </lineage>
</organism>
<gene>
    <name evidence="2" type="ORF">G7077_00545</name>
</gene>
<keyword evidence="1" id="KW-0472">Membrane</keyword>
<evidence type="ECO:0000256" key="1">
    <source>
        <dbReference type="SAM" id="Phobius"/>
    </source>
</evidence>
<dbReference type="InterPro" id="IPR009937">
    <property type="entry name" value="Phage_holin_3_6"/>
</dbReference>
<feature type="transmembrane region" description="Helical" evidence="1">
    <location>
        <begin position="89"/>
        <end position="111"/>
    </location>
</feature>
<dbReference type="Proteomes" id="UP000503222">
    <property type="component" value="Chromosome"/>
</dbReference>
<accession>A0A6G7YLL0</accession>
<proteinExistence type="predicted"/>